<accession>A0A2P6PQS8</accession>
<evidence type="ECO:0000256" key="1">
    <source>
        <dbReference type="SAM" id="Phobius"/>
    </source>
</evidence>
<dbReference type="EMBL" id="PDCK01000044">
    <property type="protein sequence ID" value="PRQ24288.1"/>
    <property type="molecule type" value="Genomic_DNA"/>
</dbReference>
<dbReference type="Gramene" id="PRQ24288">
    <property type="protein sequence ID" value="PRQ24288"/>
    <property type="gene ID" value="RchiOBHm_Chr6g0270741"/>
</dbReference>
<evidence type="ECO:0000313" key="2">
    <source>
        <dbReference type="EMBL" id="PRQ24288.1"/>
    </source>
</evidence>
<evidence type="ECO:0000313" key="3">
    <source>
        <dbReference type="Proteomes" id="UP000238479"/>
    </source>
</evidence>
<dbReference type="Proteomes" id="UP000238479">
    <property type="component" value="Chromosome 6"/>
</dbReference>
<keyword evidence="1" id="KW-0472">Membrane</keyword>
<proteinExistence type="predicted"/>
<keyword evidence="3" id="KW-1185">Reference proteome</keyword>
<keyword evidence="1" id="KW-0812">Transmembrane</keyword>
<organism evidence="2 3">
    <name type="scientific">Rosa chinensis</name>
    <name type="common">China rose</name>
    <dbReference type="NCBI Taxonomy" id="74649"/>
    <lineage>
        <taxon>Eukaryota</taxon>
        <taxon>Viridiplantae</taxon>
        <taxon>Streptophyta</taxon>
        <taxon>Embryophyta</taxon>
        <taxon>Tracheophyta</taxon>
        <taxon>Spermatophyta</taxon>
        <taxon>Magnoliopsida</taxon>
        <taxon>eudicotyledons</taxon>
        <taxon>Gunneridae</taxon>
        <taxon>Pentapetalae</taxon>
        <taxon>rosids</taxon>
        <taxon>fabids</taxon>
        <taxon>Rosales</taxon>
        <taxon>Rosaceae</taxon>
        <taxon>Rosoideae</taxon>
        <taxon>Rosoideae incertae sedis</taxon>
        <taxon>Rosa</taxon>
    </lineage>
</organism>
<sequence length="133" mass="15064">MNSSLSEDNAEPPLHPLFSLTPRPPTSNLTIFHSKFHFSLPLLKTSPHQYFSFSISPPHQDPHFLTKIHLTKIPSSHQFHKIQRRSTSSIRGLIITWVKGRNYNSKACYACFLAFVTCLGCSPSSIPFPLLFV</sequence>
<dbReference type="AlphaFoldDB" id="A0A2P6PQS8"/>
<reference evidence="2 3" key="1">
    <citation type="journal article" date="2018" name="Nat. Genet.">
        <title>The Rosa genome provides new insights in the design of modern roses.</title>
        <authorList>
            <person name="Bendahmane M."/>
        </authorList>
    </citation>
    <scope>NUCLEOTIDE SEQUENCE [LARGE SCALE GENOMIC DNA]</scope>
    <source>
        <strain evidence="3">cv. Old Blush</strain>
    </source>
</reference>
<feature type="transmembrane region" description="Helical" evidence="1">
    <location>
        <begin position="107"/>
        <end position="132"/>
    </location>
</feature>
<protein>
    <submittedName>
        <fullName evidence="2">Uncharacterized protein</fullName>
    </submittedName>
</protein>
<comment type="caution">
    <text evidence="2">The sequence shown here is derived from an EMBL/GenBank/DDBJ whole genome shotgun (WGS) entry which is preliminary data.</text>
</comment>
<name>A0A2P6PQS8_ROSCH</name>
<keyword evidence="1" id="KW-1133">Transmembrane helix</keyword>
<gene>
    <name evidence="2" type="ORF">RchiOBHm_Chr6g0270741</name>
</gene>